<protein>
    <submittedName>
        <fullName evidence="3">Uncharacterized protein</fullName>
    </submittedName>
</protein>
<reference evidence="3" key="1">
    <citation type="submission" date="2020-04" db="EMBL/GenBank/DDBJ databases">
        <authorList>
            <person name="Alioto T."/>
            <person name="Alioto T."/>
            <person name="Gomez Garrido J."/>
        </authorList>
    </citation>
    <scope>NUCLEOTIDE SEQUENCE</scope>
    <source>
        <strain evidence="3">A484AB</strain>
    </source>
</reference>
<keyword evidence="2" id="KW-1133">Transmembrane helix</keyword>
<feature type="non-terminal residue" evidence="3">
    <location>
        <position position="274"/>
    </location>
</feature>
<keyword evidence="2" id="KW-0812">Transmembrane</keyword>
<feature type="transmembrane region" description="Helical" evidence="2">
    <location>
        <begin position="64"/>
        <end position="87"/>
    </location>
</feature>
<feature type="transmembrane region" description="Helical" evidence="2">
    <location>
        <begin position="127"/>
        <end position="147"/>
    </location>
</feature>
<organism evidence="3 4">
    <name type="scientific">Paramuricea clavata</name>
    <name type="common">Red gorgonian</name>
    <name type="synonym">Violescent sea-whip</name>
    <dbReference type="NCBI Taxonomy" id="317549"/>
    <lineage>
        <taxon>Eukaryota</taxon>
        <taxon>Metazoa</taxon>
        <taxon>Cnidaria</taxon>
        <taxon>Anthozoa</taxon>
        <taxon>Octocorallia</taxon>
        <taxon>Malacalcyonacea</taxon>
        <taxon>Plexauridae</taxon>
        <taxon>Paramuricea</taxon>
    </lineage>
</organism>
<accession>A0A6S7IJ99</accession>
<feature type="transmembrane region" description="Helical" evidence="2">
    <location>
        <begin position="153"/>
        <end position="171"/>
    </location>
</feature>
<feature type="transmembrane region" description="Helical" evidence="2">
    <location>
        <begin position="203"/>
        <end position="224"/>
    </location>
</feature>
<keyword evidence="2" id="KW-0472">Membrane</keyword>
<dbReference type="EMBL" id="CACRXK020004510">
    <property type="protein sequence ID" value="CAB4003008.1"/>
    <property type="molecule type" value="Genomic_DNA"/>
</dbReference>
<comment type="caution">
    <text evidence="3">The sequence shown here is derived from an EMBL/GenBank/DDBJ whole genome shotgun (WGS) entry which is preliminary data.</text>
</comment>
<dbReference type="Proteomes" id="UP001152795">
    <property type="component" value="Unassembled WGS sequence"/>
</dbReference>
<proteinExistence type="predicted"/>
<sequence length="274" mass="30045">MDGGLVDKDRTGQTAANSVKSNNAANGYATMLLQTLESRSEKSDCDIHIKSVYQGCIKLSQRELGVILLSGILCGLIFATIPENILLGSCSLLKVSSRVLLPGLTTASLFYWCSITVQKYLDSKASLWIMPVFLLTELLVQVLRYFYADSSRITTYISLVVVIIFSVLYVFPESQGEGSYIFAVCLLITNIFDKSIAGESHGLLRYIFINLAAFAGDFLTRLVILPSTEKPSEIEAKASLAASKSALKNRRTSNTASNTSRRRTSLPVLNFQAK</sequence>
<evidence type="ECO:0000256" key="1">
    <source>
        <dbReference type="SAM" id="MobiDB-lite"/>
    </source>
</evidence>
<dbReference type="AlphaFoldDB" id="A0A6S7IJ99"/>
<feature type="region of interest" description="Disordered" evidence="1">
    <location>
        <begin position="243"/>
        <end position="274"/>
    </location>
</feature>
<gene>
    <name evidence="3" type="ORF">PACLA_8A012003</name>
</gene>
<evidence type="ECO:0000256" key="2">
    <source>
        <dbReference type="SAM" id="Phobius"/>
    </source>
</evidence>
<evidence type="ECO:0000313" key="3">
    <source>
        <dbReference type="EMBL" id="CAB4003008.1"/>
    </source>
</evidence>
<keyword evidence="4" id="KW-1185">Reference proteome</keyword>
<evidence type="ECO:0000313" key="4">
    <source>
        <dbReference type="Proteomes" id="UP001152795"/>
    </source>
</evidence>
<name>A0A6S7IJ99_PARCT</name>